<proteinExistence type="predicted"/>
<reference evidence="3" key="1">
    <citation type="journal article" date="2020" name="Mol. Plant Microbe">
        <title>Rhizobial microsymbionts of the narrowly endemic Oxytropis species growing in Kamchatka are characterized by significant genetic diversity and possess a set of genes that are associated with T3SS and T6SS secretion systems and can affect the development of symbiosis.</title>
        <authorList>
            <person name="Safronova V."/>
            <person name="Guro P."/>
            <person name="Sazanova A."/>
            <person name="Kuznetsova I."/>
            <person name="Belimov A."/>
            <person name="Yakubov V."/>
            <person name="Chirak E."/>
            <person name="Afonin A."/>
            <person name="Gogolev Y."/>
            <person name="Andronov E."/>
            <person name="Tikhonovich I."/>
        </authorList>
    </citation>
    <scope>NUCLEOTIDE SEQUENCE [LARGE SCALE GENOMIC DNA]</scope>
    <source>
        <strain evidence="3">583</strain>
    </source>
</reference>
<evidence type="ECO:0000313" key="2">
    <source>
        <dbReference type="EMBL" id="QND61487.1"/>
    </source>
</evidence>
<protein>
    <submittedName>
        <fullName evidence="2">Uncharacterized protein</fullName>
    </submittedName>
</protein>
<dbReference type="Proteomes" id="UP000515465">
    <property type="component" value="Chromosome"/>
</dbReference>
<feature type="region of interest" description="Disordered" evidence="1">
    <location>
        <begin position="1"/>
        <end position="20"/>
    </location>
</feature>
<sequence>MPTRCFRAGGKKAKQRREEPIDRERVAEADFYARRCGLTREEALKLLKEASPSRPVIHLVGKVKGR</sequence>
<dbReference type="AlphaFoldDB" id="A0A7G6T405"/>
<dbReference type="EMBL" id="CP050296">
    <property type="protein sequence ID" value="QND61487.1"/>
    <property type="molecule type" value="Genomic_DNA"/>
</dbReference>
<name>A0A7G6T405_9HYPH</name>
<evidence type="ECO:0000256" key="1">
    <source>
        <dbReference type="SAM" id="MobiDB-lite"/>
    </source>
</evidence>
<gene>
    <name evidence="2" type="ORF">HB778_31950</name>
</gene>
<evidence type="ECO:0000313" key="3">
    <source>
        <dbReference type="Proteomes" id="UP000515465"/>
    </source>
</evidence>
<accession>A0A7G6T405</accession>
<organism evidence="2 3">
    <name type="scientific">Mesorhizobium huakuii</name>
    <dbReference type="NCBI Taxonomy" id="28104"/>
    <lineage>
        <taxon>Bacteria</taxon>
        <taxon>Pseudomonadati</taxon>
        <taxon>Pseudomonadota</taxon>
        <taxon>Alphaproteobacteria</taxon>
        <taxon>Hyphomicrobiales</taxon>
        <taxon>Phyllobacteriaceae</taxon>
        <taxon>Mesorhizobium</taxon>
    </lineage>
</organism>